<accession>A0ABY1V0U4</accession>
<dbReference type="Proteomes" id="UP000256710">
    <property type="component" value="Unassembled WGS sequence"/>
</dbReference>
<evidence type="ECO:0000313" key="1">
    <source>
        <dbReference type="EMBL" id="SOZ36224.1"/>
    </source>
</evidence>
<organism evidence="1 2">
    <name type="scientific">Cupriavidus neocaledonicus</name>
    <dbReference type="NCBI Taxonomy" id="1040979"/>
    <lineage>
        <taxon>Bacteria</taxon>
        <taxon>Pseudomonadati</taxon>
        <taxon>Pseudomonadota</taxon>
        <taxon>Betaproteobacteria</taxon>
        <taxon>Burkholderiales</taxon>
        <taxon>Burkholderiaceae</taxon>
        <taxon>Cupriavidus</taxon>
    </lineage>
</organism>
<dbReference type="EMBL" id="OFTC01000019">
    <property type="protein sequence ID" value="SOZ36224.1"/>
    <property type="molecule type" value="Genomic_DNA"/>
</dbReference>
<gene>
    <name evidence="1" type="ORF">CBM2605_A260063</name>
</gene>
<sequence length="142" mass="16667">MLPRISYIVPNFQLILNINRIFILNILFRVTRLSIRFKSFRQCARLHRREQRTKNLPPKALLSFLIIGIQRLLCLCRSFLCFPLKLSFGSYTGVAARREPILLLRSICQKRKNISDKLRIAAIRFLVVIGIIPKKIVHQRVN</sequence>
<keyword evidence="2" id="KW-1185">Reference proteome</keyword>
<protein>
    <submittedName>
        <fullName evidence="1">Uncharacterized protein</fullName>
    </submittedName>
</protein>
<reference evidence="1 2" key="1">
    <citation type="submission" date="2018-01" db="EMBL/GenBank/DDBJ databases">
        <authorList>
            <person name="Clerissi C."/>
        </authorList>
    </citation>
    <scope>NUCLEOTIDE SEQUENCE [LARGE SCALE GENOMIC DNA]</scope>
    <source>
        <strain evidence="1">Cupriavidus taiwanensis STM 6082</strain>
    </source>
</reference>
<comment type="caution">
    <text evidence="1">The sequence shown here is derived from an EMBL/GenBank/DDBJ whole genome shotgun (WGS) entry which is preliminary data.</text>
</comment>
<evidence type="ECO:0000313" key="2">
    <source>
        <dbReference type="Proteomes" id="UP000256710"/>
    </source>
</evidence>
<name>A0ABY1V0U4_9BURK</name>
<proteinExistence type="predicted"/>